<evidence type="ECO:0000256" key="1">
    <source>
        <dbReference type="SAM" id="SignalP"/>
    </source>
</evidence>
<evidence type="ECO:0000313" key="3">
    <source>
        <dbReference type="Proteomes" id="UP000326340"/>
    </source>
</evidence>
<dbReference type="EMBL" id="PUHP01002621">
    <property type="protein sequence ID" value="TQN64237.1"/>
    <property type="molecule type" value="Genomic_DNA"/>
</dbReference>
<proteinExistence type="predicted"/>
<dbReference type="AlphaFoldDB" id="A0A5Q4BBX5"/>
<dbReference type="Proteomes" id="UP000326340">
    <property type="component" value="Unassembled WGS sequence"/>
</dbReference>
<protein>
    <submittedName>
        <fullName evidence="2">Uncharacterized protein</fullName>
    </submittedName>
</protein>
<keyword evidence="1" id="KW-0732">Signal</keyword>
<evidence type="ECO:0000313" key="2">
    <source>
        <dbReference type="EMBL" id="TQN64237.1"/>
    </source>
</evidence>
<organism evidence="2 3">
    <name type="scientific">Colletotrichum shisoi</name>
    <dbReference type="NCBI Taxonomy" id="2078593"/>
    <lineage>
        <taxon>Eukaryota</taxon>
        <taxon>Fungi</taxon>
        <taxon>Dikarya</taxon>
        <taxon>Ascomycota</taxon>
        <taxon>Pezizomycotina</taxon>
        <taxon>Sordariomycetes</taxon>
        <taxon>Hypocreomycetidae</taxon>
        <taxon>Glomerellales</taxon>
        <taxon>Glomerellaceae</taxon>
        <taxon>Colletotrichum</taxon>
        <taxon>Colletotrichum destructivum species complex</taxon>
    </lineage>
</organism>
<feature type="chain" id="PRO_5024823123" evidence="1">
    <location>
        <begin position="22"/>
        <end position="88"/>
    </location>
</feature>
<dbReference type="OrthoDB" id="4843349at2759"/>
<comment type="caution">
    <text evidence="2">The sequence shown here is derived from an EMBL/GenBank/DDBJ whole genome shotgun (WGS) entry which is preliminary data.</text>
</comment>
<gene>
    <name evidence="2" type="ORF">CSHISOI_11236</name>
</gene>
<sequence length="88" mass="9366">MQLFSAIIVFASLAAAAPVAGNEPAVEARQADTAPPVSPSTLCNGRREPIWNTGRYGRGDGGWSCNDPNSDGVCDSYTWTTVLPYWSC</sequence>
<accession>A0A5Q4BBX5</accession>
<feature type="signal peptide" evidence="1">
    <location>
        <begin position="1"/>
        <end position="21"/>
    </location>
</feature>
<name>A0A5Q4BBX5_9PEZI</name>
<keyword evidence="3" id="KW-1185">Reference proteome</keyword>
<reference evidence="2 3" key="1">
    <citation type="journal article" date="2019" name="Sci. Rep.">
        <title>Colletotrichum shisoi sp. nov., an anthracnose pathogen of Perilla frutescens in Japan: molecular phylogenetic, morphological and genomic evidence.</title>
        <authorList>
            <person name="Gan P."/>
            <person name="Tsushima A."/>
            <person name="Hiroyama R."/>
            <person name="Narusaka M."/>
            <person name="Takano Y."/>
            <person name="Narusaka Y."/>
            <person name="Kawaradani M."/>
            <person name="Damm U."/>
            <person name="Shirasu K."/>
        </authorList>
    </citation>
    <scope>NUCLEOTIDE SEQUENCE [LARGE SCALE GENOMIC DNA]</scope>
    <source>
        <strain evidence="2 3">PG-2018a</strain>
    </source>
</reference>